<reference evidence="2" key="3">
    <citation type="submission" date="2015-02" db="UniProtKB">
        <authorList>
            <consortium name="EnsemblProtists"/>
        </authorList>
    </citation>
    <scope>IDENTIFICATION</scope>
    <source>
        <strain evidence="2">DAOM BR144</strain>
    </source>
</reference>
<feature type="compositionally biased region" description="Basic and acidic residues" evidence="1">
    <location>
        <begin position="382"/>
        <end position="395"/>
    </location>
</feature>
<organism evidence="2 3">
    <name type="scientific">Globisporangium ultimum (strain ATCC 200006 / CBS 805.95 / DAOM BR144)</name>
    <name type="common">Pythium ultimum</name>
    <dbReference type="NCBI Taxonomy" id="431595"/>
    <lineage>
        <taxon>Eukaryota</taxon>
        <taxon>Sar</taxon>
        <taxon>Stramenopiles</taxon>
        <taxon>Oomycota</taxon>
        <taxon>Peronosporomycetes</taxon>
        <taxon>Pythiales</taxon>
        <taxon>Pythiaceae</taxon>
        <taxon>Globisporangium</taxon>
    </lineage>
</organism>
<evidence type="ECO:0000313" key="3">
    <source>
        <dbReference type="Proteomes" id="UP000019132"/>
    </source>
</evidence>
<dbReference type="InParanoid" id="K3WZN7"/>
<feature type="compositionally biased region" description="Polar residues" evidence="1">
    <location>
        <begin position="440"/>
        <end position="449"/>
    </location>
</feature>
<name>K3WZN7_GLOUD</name>
<sequence length="535" mass="61173">MGLSALELSAETLYPGDTIEYFSMAFVNGDPRGHRVAKVLKVLKDEPEYPLRLESQELLPVTLMIRRKLDRHDDEVDAADAKWRKIRTFKLVTGEVKGATRADRLNAGLKHSIASAIQAAKTQFASKKSHRDPKQTEEDDDLNESKALETKHKSPKRKKEQKKKHKALESSGGSNSSRFQQQQLSFSKQETAASTKGDNGDADKKKPSTSLTKTSREREEFSCKRASLDTLSRKTEHGSGSREKRHRHEASSPGTLKHKKPRLLSPARGTHHHSPLKARPHHHSHGTPEKRRKHESSSPSNRSSKYFAEGLKEQHKTRSHPKSSLLHFMDRIEEKKSSRETTLDEYLALEREQKEFFEGTTELKKKAEDTTSRSTTSTNKWSQEREKFRNKHQTETKGSYASMGKWLKSARKEMASSSSLPGQHSKLSLEKQSHGKKSLKQQQHSQYSRPRSFGLQRPQLKASLEKDARLDFSMTAKDNRSPPLPRDNGHHHEDRKRESKYVKRKSSSDFTSHSPKVPQHGKLNLMNTWISKQRR</sequence>
<dbReference type="AlphaFoldDB" id="K3WZN7"/>
<reference evidence="3" key="1">
    <citation type="journal article" date="2010" name="Genome Biol.">
        <title>Genome sequence of the necrotrophic plant pathogen Pythium ultimum reveals original pathogenicity mechanisms and effector repertoire.</title>
        <authorList>
            <person name="Levesque C.A."/>
            <person name="Brouwer H."/>
            <person name="Cano L."/>
            <person name="Hamilton J.P."/>
            <person name="Holt C."/>
            <person name="Huitema E."/>
            <person name="Raffaele S."/>
            <person name="Robideau G.P."/>
            <person name="Thines M."/>
            <person name="Win J."/>
            <person name="Zerillo M.M."/>
            <person name="Beakes G.W."/>
            <person name="Boore J.L."/>
            <person name="Busam D."/>
            <person name="Dumas B."/>
            <person name="Ferriera S."/>
            <person name="Fuerstenberg S.I."/>
            <person name="Gachon C.M."/>
            <person name="Gaulin E."/>
            <person name="Govers F."/>
            <person name="Grenville-Briggs L."/>
            <person name="Horner N."/>
            <person name="Hostetler J."/>
            <person name="Jiang R.H."/>
            <person name="Johnson J."/>
            <person name="Krajaejun T."/>
            <person name="Lin H."/>
            <person name="Meijer H.J."/>
            <person name="Moore B."/>
            <person name="Morris P."/>
            <person name="Phuntmart V."/>
            <person name="Puiu D."/>
            <person name="Shetty J."/>
            <person name="Stajich J.E."/>
            <person name="Tripathy S."/>
            <person name="Wawra S."/>
            <person name="van West P."/>
            <person name="Whitty B.R."/>
            <person name="Coutinho P.M."/>
            <person name="Henrissat B."/>
            <person name="Martin F."/>
            <person name="Thomas P.D."/>
            <person name="Tyler B.M."/>
            <person name="De Vries R.P."/>
            <person name="Kamoun S."/>
            <person name="Yandell M."/>
            <person name="Tisserat N."/>
            <person name="Buell C.R."/>
        </authorList>
    </citation>
    <scope>NUCLEOTIDE SEQUENCE</scope>
    <source>
        <strain evidence="3">DAOM:BR144</strain>
    </source>
</reference>
<feature type="compositionally biased region" description="Polar residues" evidence="1">
    <location>
        <begin position="525"/>
        <end position="535"/>
    </location>
</feature>
<feature type="compositionally biased region" description="Basic and acidic residues" evidence="1">
    <location>
        <begin position="487"/>
        <end position="501"/>
    </location>
</feature>
<evidence type="ECO:0000256" key="1">
    <source>
        <dbReference type="SAM" id="MobiDB-lite"/>
    </source>
</evidence>
<feature type="compositionally biased region" description="Basic and acidic residues" evidence="1">
    <location>
        <begin position="354"/>
        <end position="371"/>
    </location>
</feature>
<accession>K3WZN7</accession>
<dbReference type="Proteomes" id="UP000019132">
    <property type="component" value="Unassembled WGS sequence"/>
</dbReference>
<reference evidence="3" key="2">
    <citation type="submission" date="2010-04" db="EMBL/GenBank/DDBJ databases">
        <authorList>
            <person name="Buell R."/>
            <person name="Hamilton J."/>
            <person name="Hostetler J."/>
        </authorList>
    </citation>
    <scope>NUCLEOTIDE SEQUENCE [LARGE SCALE GENOMIC DNA]</scope>
    <source>
        <strain evidence="3">DAOM:BR144</strain>
    </source>
</reference>
<feature type="compositionally biased region" description="Low complexity" evidence="1">
    <location>
        <begin position="174"/>
        <end position="189"/>
    </location>
</feature>
<proteinExistence type="predicted"/>
<feature type="compositionally biased region" description="Basic and acidic residues" evidence="1">
    <location>
        <begin position="143"/>
        <end position="152"/>
    </location>
</feature>
<keyword evidence="3" id="KW-1185">Reference proteome</keyword>
<feature type="region of interest" description="Disordered" evidence="1">
    <location>
        <begin position="120"/>
        <end position="327"/>
    </location>
</feature>
<dbReference type="EMBL" id="GL376602">
    <property type="status" value="NOT_ANNOTATED_CDS"/>
    <property type="molecule type" value="Genomic_DNA"/>
</dbReference>
<dbReference type="EnsemblProtists" id="PYU1_T010436">
    <property type="protein sequence ID" value="PYU1_T010436"/>
    <property type="gene ID" value="PYU1_G010414"/>
</dbReference>
<feature type="compositionally biased region" description="Polar residues" evidence="1">
    <location>
        <begin position="415"/>
        <end position="426"/>
    </location>
</feature>
<feature type="compositionally biased region" description="Basic and acidic residues" evidence="1">
    <location>
        <begin position="214"/>
        <end position="242"/>
    </location>
</feature>
<feature type="compositionally biased region" description="Basic residues" evidence="1">
    <location>
        <begin position="269"/>
        <end position="294"/>
    </location>
</feature>
<feature type="compositionally biased region" description="Polar residues" evidence="1">
    <location>
        <begin position="372"/>
        <end position="381"/>
    </location>
</feature>
<protein>
    <submittedName>
        <fullName evidence="2">Uncharacterized protein</fullName>
    </submittedName>
</protein>
<dbReference type="STRING" id="431595.K3WZN7"/>
<feature type="region of interest" description="Disordered" evidence="1">
    <location>
        <begin position="354"/>
        <end position="535"/>
    </location>
</feature>
<dbReference type="HOGENOM" id="CLU_509523_0_0_1"/>
<evidence type="ECO:0000313" key="2">
    <source>
        <dbReference type="EnsemblProtists" id="PYU1_T010436"/>
    </source>
</evidence>
<dbReference type="VEuPathDB" id="FungiDB:PYU1_G010414"/>
<dbReference type="eggNOG" id="ENOG502SG6W">
    <property type="taxonomic scope" value="Eukaryota"/>
</dbReference>
<feature type="compositionally biased region" description="Basic residues" evidence="1">
    <location>
        <begin position="153"/>
        <end position="166"/>
    </location>
</feature>